<feature type="domain" description="Transcriptional repressor PaaX-like N-terminal" evidence="1">
    <location>
        <begin position="19"/>
        <end position="85"/>
    </location>
</feature>
<proteinExistence type="predicted"/>
<name>A0A4R7VYW3_9PSEU</name>
<dbReference type="Gene3D" id="1.20.58.1460">
    <property type="match status" value="1"/>
</dbReference>
<dbReference type="Pfam" id="PF20803">
    <property type="entry name" value="PaaX_M"/>
    <property type="match status" value="1"/>
</dbReference>
<gene>
    <name evidence="4" type="ORF">CLV71_103621</name>
</gene>
<dbReference type="InterPro" id="IPR048846">
    <property type="entry name" value="PaaX-like_central"/>
</dbReference>
<dbReference type="PANTHER" id="PTHR30319">
    <property type="entry name" value="PHENYLACETIC ACID REGULATOR-RELATED TRANSCRIPTIONAL REPRESSOR"/>
    <property type="match status" value="1"/>
</dbReference>
<organism evidence="4 5">
    <name type="scientific">Actinophytocola oryzae</name>
    <dbReference type="NCBI Taxonomy" id="502181"/>
    <lineage>
        <taxon>Bacteria</taxon>
        <taxon>Bacillati</taxon>
        <taxon>Actinomycetota</taxon>
        <taxon>Actinomycetes</taxon>
        <taxon>Pseudonocardiales</taxon>
        <taxon>Pseudonocardiaceae</taxon>
    </lineage>
</organism>
<dbReference type="InterPro" id="IPR012906">
    <property type="entry name" value="PaaX-like_N"/>
</dbReference>
<protein>
    <submittedName>
        <fullName evidence="4">PaaX family transcriptional regulator</fullName>
    </submittedName>
</protein>
<evidence type="ECO:0000313" key="5">
    <source>
        <dbReference type="Proteomes" id="UP000294927"/>
    </source>
</evidence>
<evidence type="ECO:0000259" key="3">
    <source>
        <dbReference type="Pfam" id="PF20803"/>
    </source>
</evidence>
<evidence type="ECO:0000313" key="4">
    <source>
        <dbReference type="EMBL" id="TDV55380.1"/>
    </source>
</evidence>
<dbReference type="AlphaFoldDB" id="A0A4R7VYW3"/>
<dbReference type="Gene3D" id="1.10.10.10">
    <property type="entry name" value="Winged helix-like DNA-binding domain superfamily/Winged helix DNA-binding domain"/>
    <property type="match status" value="1"/>
</dbReference>
<feature type="domain" description="Transcriptional repressor PaaX-like C-terminal" evidence="2">
    <location>
        <begin position="190"/>
        <end position="269"/>
    </location>
</feature>
<dbReference type="InterPro" id="IPR011965">
    <property type="entry name" value="PaaX_trns_reg"/>
</dbReference>
<dbReference type="Pfam" id="PF07848">
    <property type="entry name" value="PaaX"/>
    <property type="match status" value="1"/>
</dbReference>
<dbReference type="InterPro" id="IPR013225">
    <property type="entry name" value="PaaX_C"/>
</dbReference>
<dbReference type="SUPFAM" id="SSF46785">
    <property type="entry name" value="Winged helix' DNA-binding domain"/>
    <property type="match status" value="1"/>
</dbReference>
<dbReference type="PANTHER" id="PTHR30319:SF1">
    <property type="entry name" value="TRANSCRIPTIONAL REPRESSOR PAAX"/>
    <property type="match status" value="1"/>
</dbReference>
<dbReference type="InterPro" id="IPR036390">
    <property type="entry name" value="WH_DNA-bd_sf"/>
</dbReference>
<dbReference type="EMBL" id="SOCP01000003">
    <property type="protein sequence ID" value="TDV55380.1"/>
    <property type="molecule type" value="Genomic_DNA"/>
</dbReference>
<feature type="domain" description="Transcriptional repressor PaaX-like central Cas2-like" evidence="3">
    <location>
        <begin position="107"/>
        <end position="183"/>
    </location>
</feature>
<keyword evidence="5" id="KW-1185">Reference proteome</keyword>
<dbReference type="PIRSF" id="PIRSF020623">
    <property type="entry name" value="PaaX"/>
    <property type="match status" value="1"/>
</dbReference>
<comment type="caution">
    <text evidence="4">The sequence shown here is derived from an EMBL/GenBank/DDBJ whole genome shotgun (WGS) entry which is preliminary data.</text>
</comment>
<dbReference type="Pfam" id="PF08223">
    <property type="entry name" value="PaaX_C"/>
    <property type="match status" value="1"/>
</dbReference>
<evidence type="ECO:0000259" key="1">
    <source>
        <dbReference type="Pfam" id="PF07848"/>
    </source>
</evidence>
<accession>A0A4R7VYW3</accession>
<dbReference type="GO" id="GO:0006351">
    <property type="term" value="P:DNA-templated transcription"/>
    <property type="evidence" value="ECO:0007669"/>
    <property type="project" value="InterPro"/>
</dbReference>
<dbReference type="InterPro" id="IPR036388">
    <property type="entry name" value="WH-like_DNA-bd_sf"/>
</dbReference>
<sequence length="287" mass="32164">MLAAVKKLPNIIPVTEDPRPRSLMLSFLGDYLFETGQCVFSGSVIDVLGRLGVSEHATRSTLARMVNRGLLLRQRQGRRMYFGLTPLTARILRDGHTRVWRTGAVNDDWDGTWTLLGFSLPEAWQRQRHDLRSKLAWAGFGPLQGGLWIAPGHVRVDELVASLGLETHVRIFRAAVDELTDVGQLVADAYDLDTLAAGYRAFLDRWTDSPPFPDDPLAAHLSIVTEWLRVIRRDPRLPVRHLPEYWPAIPAQKAFHDIEGKLVRPAAALAAELLDTVPMDEPSARES</sequence>
<reference evidence="4 5" key="1">
    <citation type="submission" date="2019-03" db="EMBL/GenBank/DDBJ databases">
        <title>Genomic Encyclopedia of Archaeal and Bacterial Type Strains, Phase II (KMG-II): from individual species to whole genera.</title>
        <authorList>
            <person name="Goeker M."/>
        </authorList>
    </citation>
    <scope>NUCLEOTIDE SEQUENCE [LARGE SCALE GENOMIC DNA]</scope>
    <source>
        <strain evidence="4 5">DSM 45499</strain>
    </source>
</reference>
<dbReference type="Proteomes" id="UP000294927">
    <property type="component" value="Unassembled WGS sequence"/>
</dbReference>
<evidence type="ECO:0000259" key="2">
    <source>
        <dbReference type="Pfam" id="PF08223"/>
    </source>
</evidence>
<dbReference type="Gene3D" id="3.30.70.2650">
    <property type="match status" value="1"/>
</dbReference>
<dbReference type="OrthoDB" id="2270427at2"/>